<dbReference type="Gene3D" id="3.40.50.300">
    <property type="entry name" value="P-loop containing nucleotide triphosphate hydrolases"/>
    <property type="match status" value="1"/>
</dbReference>
<evidence type="ECO:0000313" key="2">
    <source>
        <dbReference type="EMBL" id="MXP15375.1"/>
    </source>
</evidence>
<dbReference type="Pfam" id="PF13469">
    <property type="entry name" value="Sulfotransfer_3"/>
    <property type="match status" value="1"/>
</dbReference>
<comment type="caution">
    <text evidence="2">The sequence shown here is derived from an EMBL/GenBank/DDBJ whole genome shotgun (WGS) entry which is preliminary data.</text>
</comment>
<keyword evidence="3" id="KW-1185">Reference proteome</keyword>
<evidence type="ECO:0000313" key="3">
    <source>
        <dbReference type="Proteomes" id="UP000473531"/>
    </source>
</evidence>
<reference evidence="2 3" key="1">
    <citation type="submission" date="2019-12" db="EMBL/GenBank/DDBJ databases">
        <title>Genomic-based taxomic classification of the family Erythrobacteraceae.</title>
        <authorList>
            <person name="Xu L."/>
        </authorList>
    </citation>
    <scope>NUCLEOTIDE SEQUENCE [LARGE SCALE GENOMIC DNA]</scope>
    <source>
        <strain evidence="2 3">KCTC 52259</strain>
    </source>
</reference>
<dbReference type="RefSeq" id="WP_160601904.1">
    <property type="nucleotide sequence ID" value="NZ_WTYU01000002.1"/>
</dbReference>
<gene>
    <name evidence="2" type="ORF">GRI44_11505</name>
</gene>
<dbReference type="Proteomes" id="UP000473531">
    <property type="component" value="Unassembled WGS sequence"/>
</dbReference>
<evidence type="ECO:0000256" key="1">
    <source>
        <dbReference type="ARBA" id="ARBA00022679"/>
    </source>
</evidence>
<dbReference type="PANTHER" id="PTHR12788:SF10">
    <property type="entry name" value="PROTEIN-TYROSINE SULFOTRANSFERASE"/>
    <property type="match status" value="1"/>
</dbReference>
<sequence length="301" mass="33870">MGALRWHYNRIKSYIGRPRMIMQQHAVVVSDHDACPHPLFVLGAHRSGTSLLRRMLNSHPEIACPPESFFIAHYAAMLDDDLVQAGYDGLGYDADAMRDDLARKASELHEAFRIAQGKAIWADKTPQYLGCADAIDRLFGHRPKYLLIYRHPCDIVHSLHQRGWKQNDIADPFEAQLVYVQQSIARLNAFHAAHGARAARFDYRELCENPQQTLTAAMAHIGLAFDPAMLDFGSKEHNFGLEDPVVRGKSRIEASHGAWRSWTKGQKQRAVAAFGEHALDDVYWNFSADAERTPAEDAGRG</sequence>
<dbReference type="InterPro" id="IPR027417">
    <property type="entry name" value="P-loop_NTPase"/>
</dbReference>
<keyword evidence="1" id="KW-0808">Transferase</keyword>
<proteinExistence type="predicted"/>
<evidence type="ECO:0008006" key="4">
    <source>
        <dbReference type="Google" id="ProtNLM"/>
    </source>
</evidence>
<protein>
    <recommendedName>
        <fullName evidence="4">Sulfotransferase</fullName>
    </recommendedName>
</protein>
<dbReference type="SUPFAM" id="SSF52540">
    <property type="entry name" value="P-loop containing nucleoside triphosphate hydrolases"/>
    <property type="match status" value="1"/>
</dbReference>
<name>A0A6L7GIH3_9SPHN</name>
<organism evidence="2 3">
    <name type="scientific">Allopontixanthobacter confluentis</name>
    <dbReference type="NCBI Taxonomy" id="1849021"/>
    <lineage>
        <taxon>Bacteria</taxon>
        <taxon>Pseudomonadati</taxon>
        <taxon>Pseudomonadota</taxon>
        <taxon>Alphaproteobacteria</taxon>
        <taxon>Sphingomonadales</taxon>
        <taxon>Erythrobacteraceae</taxon>
        <taxon>Allopontixanthobacter</taxon>
    </lineage>
</organism>
<dbReference type="AlphaFoldDB" id="A0A6L7GIH3"/>
<dbReference type="EMBL" id="WTYU01000002">
    <property type="protein sequence ID" value="MXP15375.1"/>
    <property type="molecule type" value="Genomic_DNA"/>
</dbReference>
<dbReference type="GO" id="GO:0008476">
    <property type="term" value="F:protein-tyrosine sulfotransferase activity"/>
    <property type="evidence" value="ECO:0007669"/>
    <property type="project" value="InterPro"/>
</dbReference>
<accession>A0A6L7GIH3</accession>
<dbReference type="PANTHER" id="PTHR12788">
    <property type="entry name" value="PROTEIN-TYROSINE SULFOTRANSFERASE 2"/>
    <property type="match status" value="1"/>
</dbReference>
<dbReference type="OrthoDB" id="9800698at2"/>
<dbReference type="InterPro" id="IPR026634">
    <property type="entry name" value="TPST-like"/>
</dbReference>